<dbReference type="EMBL" id="CP003169">
    <property type="protein sequence ID" value="AEV70823.1"/>
    <property type="molecule type" value="Genomic_DNA"/>
</dbReference>
<dbReference type="HOGENOM" id="CLU_077968_1_0_11"/>
<dbReference type="Proteomes" id="UP000005442">
    <property type="component" value="Chromosome"/>
</dbReference>
<dbReference type="PATRIC" id="fig|710685.3.peg.182"/>
<evidence type="ECO:0000313" key="2">
    <source>
        <dbReference type="EMBL" id="AEV70823.1"/>
    </source>
</evidence>
<dbReference type="OrthoDB" id="9788081at2"/>
<evidence type="ECO:0000256" key="1">
    <source>
        <dbReference type="SAM" id="Phobius"/>
    </source>
</evidence>
<dbReference type="CDD" id="cd03498">
    <property type="entry name" value="SQR_TypeB_2_TM"/>
    <property type="match status" value="1"/>
</dbReference>
<organism evidence="2 3">
    <name type="scientific">Mycolicibacterium rhodesiae (strain NBB3)</name>
    <name type="common">Mycobacterium rhodesiae</name>
    <dbReference type="NCBI Taxonomy" id="710685"/>
    <lineage>
        <taxon>Bacteria</taxon>
        <taxon>Bacillati</taxon>
        <taxon>Actinomycetota</taxon>
        <taxon>Actinomycetes</taxon>
        <taxon>Mycobacteriales</taxon>
        <taxon>Mycobacteriaceae</taxon>
        <taxon>Mycolicibacterium</taxon>
    </lineage>
</organism>
<dbReference type="RefSeq" id="WP_014208643.1">
    <property type="nucleotide sequence ID" value="NC_016604.1"/>
</dbReference>
<dbReference type="SUPFAM" id="SSF81343">
    <property type="entry name" value="Fumarate reductase respiratory complex transmembrane subunits"/>
    <property type="match status" value="1"/>
</dbReference>
<feature type="transmembrane region" description="Helical" evidence="1">
    <location>
        <begin position="23"/>
        <end position="45"/>
    </location>
</feature>
<dbReference type="Gene3D" id="1.20.1300.10">
    <property type="entry name" value="Fumarate reductase/succinate dehydrogenase, transmembrane subunit"/>
    <property type="match status" value="1"/>
</dbReference>
<name>G8RHM1_MYCRN</name>
<evidence type="ECO:0000313" key="3">
    <source>
        <dbReference type="Proteomes" id="UP000005442"/>
    </source>
</evidence>
<dbReference type="InterPro" id="IPR011138">
    <property type="entry name" value="Cytochrome_b-558"/>
</dbReference>
<keyword evidence="1" id="KW-0472">Membrane</keyword>
<keyword evidence="1" id="KW-1133">Transmembrane helix</keyword>
<dbReference type="InterPro" id="IPR034804">
    <property type="entry name" value="SQR/QFR_C/D"/>
</dbReference>
<reference evidence="2 3" key="1">
    <citation type="submission" date="2011-12" db="EMBL/GenBank/DDBJ databases">
        <title>Complete sequence of Mycobacterium rhodesiae NBB3.</title>
        <authorList>
            <consortium name="US DOE Joint Genome Institute"/>
            <person name="Lucas S."/>
            <person name="Han J."/>
            <person name="Lapidus A."/>
            <person name="Cheng J.-F."/>
            <person name="Goodwin L."/>
            <person name="Pitluck S."/>
            <person name="Peters L."/>
            <person name="Mikhailova N."/>
            <person name="Gu W."/>
            <person name="Detter J.C."/>
            <person name="Han C."/>
            <person name="Tapia R."/>
            <person name="Land M."/>
            <person name="Hauser L."/>
            <person name="Kyrpides N."/>
            <person name="Ivanova N."/>
            <person name="Pagani I."/>
            <person name="Mattes T."/>
            <person name="Holmes A."/>
            <person name="Rutledge P."/>
            <person name="Paulsen I."/>
            <person name="Coleman N."/>
            <person name="Woyke T."/>
        </authorList>
    </citation>
    <scope>NUCLEOTIDE SEQUENCE [LARGE SCALE GENOMIC DNA]</scope>
    <source>
        <strain evidence="2 3">NBB3</strain>
    </source>
</reference>
<keyword evidence="1" id="KW-0812">Transmembrane</keyword>
<feature type="transmembrane region" description="Helical" evidence="1">
    <location>
        <begin position="79"/>
        <end position="100"/>
    </location>
</feature>
<dbReference type="eggNOG" id="ENOG502Z7U4">
    <property type="taxonomic scope" value="Bacteria"/>
</dbReference>
<dbReference type="NCBIfam" id="TIGR02046">
    <property type="entry name" value="sdhC_b558_fam"/>
    <property type="match status" value="1"/>
</dbReference>
<feature type="transmembrane region" description="Helical" evidence="1">
    <location>
        <begin position="135"/>
        <end position="153"/>
    </location>
</feature>
<gene>
    <name evidence="2" type="ordered locus">MycrhN_0175</name>
</gene>
<dbReference type="GO" id="GO:0016020">
    <property type="term" value="C:membrane"/>
    <property type="evidence" value="ECO:0007669"/>
    <property type="project" value="InterPro"/>
</dbReference>
<keyword evidence="3" id="KW-1185">Reference proteome</keyword>
<proteinExistence type="predicted"/>
<protein>
    <submittedName>
        <fullName evidence="2">Succinate dehydrogenase/fumarate reductase cytochrome b subunit, b558 family</fullName>
    </submittedName>
</protein>
<accession>G8RHM1</accession>
<dbReference type="STRING" id="710685.MycrhN_0175"/>
<feature type="transmembrane region" description="Helical" evidence="1">
    <location>
        <begin position="218"/>
        <end position="243"/>
    </location>
</feature>
<sequence>MPEVTVQPLTPAQRRGSALRSTVVLKAAMAISGLVMVLFLVVHMYGNLKAFSGRAAFDDYAQHLRTLGEPFLPHAGALWIVRVVLVVSVVIHIGAALILWRRARSATAGCGGWRYESTRARGGVQRSYASFTMRWGGVTVAAFIVYHLLHLSMDTIHPGGASPSPYVRLVNGFQIWWVVVSYTVALIAVGFHLRHGVWSAFATLGANTSVRRRRHLNVAAVVVAVVITAGFLIVPYSVLFGWVGQ</sequence>
<dbReference type="KEGG" id="mrh:MycrhN_0175"/>
<feature type="transmembrane region" description="Helical" evidence="1">
    <location>
        <begin position="173"/>
        <end position="193"/>
    </location>
</feature>
<dbReference type="AlphaFoldDB" id="G8RHM1"/>